<evidence type="ECO:0000313" key="2">
    <source>
        <dbReference type="EMBL" id="CAD7686992.1"/>
    </source>
</evidence>
<feature type="region of interest" description="Disordered" evidence="1">
    <location>
        <begin position="1"/>
        <end position="155"/>
    </location>
</feature>
<keyword evidence="3" id="KW-1185">Reference proteome</keyword>
<sequence>MGQSSRGREQWGRARGPSAWGRARGAERVGQRLAVSPPGTCQPLPLLQLPPLPSSPAEKQLKNTAFSHLPTPSPPSRRREPSCSAELLQEGRYWGLEQGRSFSPRDPRAATGQESHHLRLAPTTSSSSKSRHVGGTRAQTERKAAVEEKTASRVRGVRHSISGKLHPFLRNRRARNSPSCFLHNRWDTSSVILTSSRRGRDEGQRIEPPSRPNSCILAVPSGDTNAPTSSRGGPGHLVLRRAA</sequence>
<feature type="compositionally biased region" description="Basic and acidic residues" evidence="1">
    <location>
        <begin position="1"/>
        <end position="12"/>
    </location>
</feature>
<feature type="compositionally biased region" description="Basic and acidic residues" evidence="1">
    <location>
        <begin position="139"/>
        <end position="151"/>
    </location>
</feature>
<feature type="region of interest" description="Disordered" evidence="1">
    <location>
        <begin position="196"/>
        <end position="243"/>
    </location>
</feature>
<reference evidence="2" key="1">
    <citation type="submission" date="2020-12" db="EMBL/GenBank/DDBJ databases">
        <authorList>
            <consortium name="Molecular Ecology Group"/>
        </authorList>
    </citation>
    <scope>NUCLEOTIDE SEQUENCE</scope>
    <source>
        <strain evidence="2">TBG_1078</strain>
    </source>
</reference>
<protein>
    <submittedName>
        <fullName evidence="2">(raccoon dog) hypothetical protein</fullName>
    </submittedName>
</protein>
<organism evidence="2 3">
    <name type="scientific">Nyctereutes procyonoides</name>
    <name type="common">Raccoon dog</name>
    <name type="synonym">Canis procyonoides</name>
    <dbReference type="NCBI Taxonomy" id="34880"/>
    <lineage>
        <taxon>Eukaryota</taxon>
        <taxon>Metazoa</taxon>
        <taxon>Chordata</taxon>
        <taxon>Craniata</taxon>
        <taxon>Vertebrata</taxon>
        <taxon>Euteleostomi</taxon>
        <taxon>Mammalia</taxon>
        <taxon>Eutheria</taxon>
        <taxon>Laurasiatheria</taxon>
        <taxon>Carnivora</taxon>
        <taxon>Caniformia</taxon>
        <taxon>Canidae</taxon>
        <taxon>Nyctereutes</taxon>
    </lineage>
</organism>
<proteinExistence type="predicted"/>
<evidence type="ECO:0000313" key="3">
    <source>
        <dbReference type="Proteomes" id="UP000645828"/>
    </source>
</evidence>
<comment type="caution">
    <text evidence="2">The sequence shown here is derived from an EMBL/GenBank/DDBJ whole genome shotgun (WGS) entry which is preliminary data.</text>
</comment>
<name>A0A811ZE92_NYCPR</name>
<feature type="compositionally biased region" description="Polar residues" evidence="1">
    <location>
        <begin position="222"/>
        <end position="231"/>
    </location>
</feature>
<dbReference type="AlphaFoldDB" id="A0A811ZE92"/>
<evidence type="ECO:0000256" key="1">
    <source>
        <dbReference type="SAM" id="MobiDB-lite"/>
    </source>
</evidence>
<dbReference type="EMBL" id="CAJHUB010000762">
    <property type="protein sequence ID" value="CAD7686992.1"/>
    <property type="molecule type" value="Genomic_DNA"/>
</dbReference>
<gene>
    <name evidence="2" type="ORF">NYPRO_LOCUS19785</name>
</gene>
<accession>A0A811ZE92</accession>
<dbReference type="Proteomes" id="UP000645828">
    <property type="component" value="Unassembled WGS sequence"/>
</dbReference>